<dbReference type="AlphaFoldDB" id="A0A8T0ITK2"/>
<name>A0A8T0ITK2_CERPU</name>
<evidence type="ECO:0000256" key="1">
    <source>
        <dbReference type="ARBA" id="ARBA00008511"/>
    </source>
</evidence>
<dbReference type="EMBL" id="CM026422">
    <property type="protein sequence ID" value="KAG0586116.1"/>
    <property type="molecule type" value="Genomic_DNA"/>
</dbReference>
<dbReference type="InterPro" id="IPR012981">
    <property type="entry name" value="PIH1_N"/>
</dbReference>
<dbReference type="InterPro" id="IPR050734">
    <property type="entry name" value="PIH1/Kintoun_subfamily"/>
</dbReference>
<dbReference type="PANTHER" id="PTHR22997">
    <property type="entry name" value="PIH1 DOMAIN-CONTAINING PROTEIN 1"/>
    <property type="match status" value="1"/>
</dbReference>
<comment type="caution">
    <text evidence="4">The sequence shown here is derived from an EMBL/GenBank/DDBJ whole genome shotgun (WGS) entry which is preliminary data.</text>
</comment>
<keyword evidence="5" id="KW-1185">Reference proteome</keyword>
<gene>
    <name evidence="4" type="ORF">KC19_2G065500</name>
</gene>
<organism evidence="4 5">
    <name type="scientific">Ceratodon purpureus</name>
    <name type="common">Fire moss</name>
    <name type="synonym">Dicranum purpureum</name>
    <dbReference type="NCBI Taxonomy" id="3225"/>
    <lineage>
        <taxon>Eukaryota</taxon>
        <taxon>Viridiplantae</taxon>
        <taxon>Streptophyta</taxon>
        <taxon>Embryophyta</taxon>
        <taxon>Bryophyta</taxon>
        <taxon>Bryophytina</taxon>
        <taxon>Bryopsida</taxon>
        <taxon>Dicranidae</taxon>
        <taxon>Pseudoditrichales</taxon>
        <taxon>Ditrichaceae</taxon>
        <taxon>Ceratodon</taxon>
    </lineage>
</organism>
<sequence>MAAMECEGPELLDHLKELDLTKEEMSRFSKCFKEPEFKEMFMNYVKEISDSNNKEAMENHLKQCEQNAQNPGKSPMEGKDLLLPYTDFCIKTHDLKEKKKVFINFCYCDKVVDCKSCEDPKRNGTEWEIPYSLGGPSEEKDKAGKECIVYDFIVGAKTHENANDSKPFKKFLILTAIEAIEKQKDVQLEKNYSLPLMKYKGKNGSKEARIFTIKKVSSSKNSQDNNDSKKIIKNTSKIEKDRVTKKDDKNNDVKREIVEQSCTSNVEKNNNFNEEEWEKEITPEFEVFYRNTVDYSKYWADPKVKDKNTLPETLVLSISLPNVIHLKYNVDKLRSQAQWKKETHKLVITLPIESRIEETLIKEK</sequence>
<evidence type="ECO:0000256" key="2">
    <source>
        <dbReference type="SAM" id="MobiDB-lite"/>
    </source>
</evidence>
<feature type="domain" description="PIH1 N-terminal" evidence="3">
    <location>
        <begin position="48"/>
        <end position="209"/>
    </location>
</feature>
<accession>A0A8T0ITK2</accession>
<evidence type="ECO:0000313" key="5">
    <source>
        <dbReference type="Proteomes" id="UP000822688"/>
    </source>
</evidence>
<dbReference type="Proteomes" id="UP000822688">
    <property type="component" value="Chromosome 2"/>
</dbReference>
<dbReference type="Pfam" id="PF08190">
    <property type="entry name" value="PIH1"/>
    <property type="match status" value="1"/>
</dbReference>
<dbReference type="PANTHER" id="PTHR22997:SF0">
    <property type="entry name" value="PIH1 DOMAIN-CONTAINING PROTEIN 1"/>
    <property type="match status" value="1"/>
</dbReference>
<feature type="compositionally biased region" description="Basic and acidic residues" evidence="2">
    <location>
        <begin position="226"/>
        <end position="235"/>
    </location>
</feature>
<evidence type="ECO:0000259" key="3">
    <source>
        <dbReference type="Pfam" id="PF08190"/>
    </source>
</evidence>
<proteinExistence type="inferred from homology"/>
<reference evidence="4" key="1">
    <citation type="submission" date="2020-06" db="EMBL/GenBank/DDBJ databases">
        <title>WGS assembly of Ceratodon purpureus strain R40.</title>
        <authorList>
            <person name="Carey S.B."/>
            <person name="Jenkins J."/>
            <person name="Shu S."/>
            <person name="Lovell J.T."/>
            <person name="Sreedasyam A."/>
            <person name="Maumus F."/>
            <person name="Tiley G.P."/>
            <person name="Fernandez-Pozo N."/>
            <person name="Barry K."/>
            <person name="Chen C."/>
            <person name="Wang M."/>
            <person name="Lipzen A."/>
            <person name="Daum C."/>
            <person name="Saski C.A."/>
            <person name="Payton A.C."/>
            <person name="Mcbreen J.C."/>
            <person name="Conrad R.E."/>
            <person name="Kollar L.M."/>
            <person name="Olsson S."/>
            <person name="Huttunen S."/>
            <person name="Landis J.B."/>
            <person name="Wickett N.J."/>
            <person name="Johnson M.G."/>
            <person name="Rensing S.A."/>
            <person name="Grimwood J."/>
            <person name="Schmutz J."/>
            <person name="Mcdaniel S.F."/>
        </authorList>
    </citation>
    <scope>NUCLEOTIDE SEQUENCE</scope>
    <source>
        <strain evidence="4">R40</strain>
    </source>
</reference>
<protein>
    <recommendedName>
        <fullName evidence="3">PIH1 N-terminal domain-containing protein</fullName>
    </recommendedName>
</protein>
<evidence type="ECO:0000313" key="4">
    <source>
        <dbReference type="EMBL" id="KAG0586116.1"/>
    </source>
</evidence>
<feature type="compositionally biased region" description="Low complexity" evidence="2">
    <location>
        <begin position="216"/>
        <end position="225"/>
    </location>
</feature>
<comment type="similarity">
    <text evidence="1">Belongs to the PIH1 family.</text>
</comment>
<feature type="region of interest" description="Disordered" evidence="2">
    <location>
        <begin position="216"/>
        <end position="235"/>
    </location>
</feature>
<dbReference type="GO" id="GO:0005737">
    <property type="term" value="C:cytoplasm"/>
    <property type="evidence" value="ECO:0007669"/>
    <property type="project" value="TreeGrafter"/>
</dbReference>